<dbReference type="Pfam" id="PF01575">
    <property type="entry name" value="MaoC_dehydratas"/>
    <property type="match status" value="1"/>
</dbReference>
<dbReference type="Gene3D" id="3.10.129.10">
    <property type="entry name" value="Hotdog Thioesterase"/>
    <property type="match status" value="1"/>
</dbReference>
<evidence type="ECO:0000256" key="1">
    <source>
        <dbReference type="SAM" id="MobiDB-lite"/>
    </source>
</evidence>
<name>A0A1M6YUG7_9BRAD</name>
<sequence length="198" mass="21325">MLSPARSGTASDKGGARPWSTSHASGWVEIAAKYGHNRACLAPIPIMMLTFEDFPPGHFGTFGPRHVTREEILGFAAEFDPQPMHLDEELASRSMLKGLSGSGWHLCSIMMRMMVDGFVGRSASLGSPGVNEVRWLAPLRPGDDLTLDVEVTEARVSRSRPGTGIVMFKSVVSNAAGQALCEMVSPIIMARRKAEQAG</sequence>
<dbReference type="EMBL" id="LT670844">
    <property type="protein sequence ID" value="SHL21679.1"/>
    <property type="molecule type" value="Genomic_DNA"/>
</dbReference>
<feature type="compositionally biased region" description="Polar residues" evidence="1">
    <location>
        <begin position="1"/>
        <end position="10"/>
    </location>
</feature>
<evidence type="ECO:0000313" key="4">
    <source>
        <dbReference type="Proteomes" id="UP000189935"/>
    </source>
</evidence>
<feature type="region of interest" description="Disordered" evidence="1">
    <location>
        <begin position="1"/>
        <end position="20"/>
    </location>
</feature>
<dbReference type="CDD" id="cd03454">
    <property type="entry name" value="YdeM"/>
    <property type="match status" value="1"/>
</dbReference>
<dbReference type="PANTHER" id="PTHR43664">
    <property type="entry name" value="MONOAMINE OXIDASE-RELATED"/>
    <property type="match status" value="1"/>
</dbReference>
<feature type="domain" description="MaoC-like" evidence="2">
    <location>
        <begin position="63"/>
        <end position="158"/>
    </location>
</feature>
<protein>
    <submittedName>
        <fullName evidence="3">Acyl dehydratase</fullName>
    </submittedName>
</protein>
<gene>
    <name evidence="3" type="ORF">SAMN05444159_5338</name>
</gene>
<dbReference type="InterPro" id="IPR052342">
    <property type="entry name" value="MCH/BMMD"/>
</dbReference>
<dbReference type="SUPFAM" id="SSF54637">
    <property type="entry name" value="Thioesterase/thiol ester dehydrase-isomerase"/>
    <property type="match status" value="1"/>
</dbReference>
<organism evidence="3 4">
    <name type="scientific">Bradyrhizobium lablabi</name>
    <dbReference type="NCBI Taxonomy" id="722472"/>
    <lineage>
        <taxon>Bacteria</taxon>
        <taxon>Pseudomonadati</taxon>
        <taxon>Pseudomonadota</taxon>
        <taxon>Alphaproteobacteria</taxon>
        <taxon>Hyphomicrobiales</taxon>
        <taxon>Nitrobacteraceae</taxon>
        <taxon>Bradyrhizobium</taxon>
    </lineage>
</organism>
<dbReference type="Proteomes" id="UP000189935">
    <property type="component" value="Chromosome I"/>
</dbReference>
<evidence type="ECO:0000259" key="2">
    <source>
        <dbReference type="Pfam" id="PF01575"/>
    </source>
</evidence>
<dbReference type="PANTHER" id="PTHR43664:SF1">
    <property type="entry name" value="BETA-METHYLMALYL-COA DEHYDRATASE"/>
    <property type="match status" value="1"/>
</dbReference>
<dbReference type="AlphaFoldDB" id="A0A1M6YUG7"/>
<evidence type="ECO:0000313" key="3">
    <source>
        <dbReference type="EMBL" id="SHL21679.1"/>
    </source>
</evidence>
<proteinExistence type="predicted"/>
<dbReference type="InterPro" id="IPR002539">
    <property type="entry name" value="MaoC-like_dom"/>
</dbReference>
<accession>A0A1M6YUG7</accession>
<dbReference type="InterPro" id="IPR029069">
    <property type="entry name" value="HotDog_dom_sf"/>
</dbReference>
<reference evidence="3 4" key="1">
    <citation type="submission" date="2016-11" db="EMBL/GenBank/DDBJ databases">
        <authorList>
            <person name="Jaros S."/>
            <person name="Januszkiewicz K."/>
            <person name="Wedrychowicz H."/>
        </authorList>
    </citation>
    <scope>NUCLEOTIDE SEQUENCE [LARGE SCALE GENOMIC DNA]</scope>
    <source>
        <strain evidence="3 4">GAS499</strain>
    </source>
</reference>